<keyword evidence="2" id="KW-1185">Reference proteome</keyword>
<dbReference type="SUPFAM" id="SSF117281">
    <property type="entry name" value="Kelch motif"/>
    <property type="match status" value="1"/>
</dbReference>
<dbReference type="OrthoDB" id="6282652at2759"/>
<name>A0A068XUJ6_ECHMU</name>
<evidence type="ECO:0000313" key="2">
    <source>
        <dbReference type="Proteomes" id="UP000017246"/>
    </source>
</evidence>
<dbReference type="Proteomes" id="UP000017246">
    <property type="component" value="Unassembled WGS sequence"/>
</dbReference>
<proteinExistence type="predicted"/>
<protein>
    <recommendedName>
        <fullName evidence="3">Kelch repeat type 1</fullName>
    </recommendedName>
</protein>
<evidence type="ECO:0000313" key="1">
    <source>
        <dbReference type="EMBL" id="CDS35880.1"/>
    </source>
</evidence>
<dbReference type="Gene3D" id="2.120.10.80">
    <property type="entry name" value="Kelch-type beta propeller"/>
    <property type="match status" value="1"/>
</dbReference>
<reference evidence="1" key="2">
    <citation type="submission" date="2015-11" db="EMBL/GenBank/DDBJ databases">
        <authorList>
            <person name="Zhang Y."/>
            <person name="Guo Z."/>
        </authorList>
    </citation>
    <scope>NUCLEOTIDE SEQUENCE</scope>
</reference>
<dbReference type="InterPro" id="IPR015915">
    <property type="entry name" value="Kelch-typ_b-propeller"/>
</dbReference>
<organism evidence="1 2">
    <name type="scientific">Echinococcus multilocularis</name>
    <name type="common">Fox tapeworm</name>
    <dbReference type="NCBI Taxonomy" id="6211"/>
    <lineage>
        <taxon>Eukaryota</taxon>
        <taxon>Metazoa</taxon>
        <taxon>Spiralia</taxon>
        <taxon>Lophotrochozoa</taxon>
        <taxon>Platyhelminthes</taxon>
        <taxon>Cestoda</taxon>
        <taxon>Eucestoda</taxon>
        <taxon>Cyclophyllidea</taxon>
        <taxon>Taeniidae</taxon>
        <taxon>Echinococcus</taxon>
    </lineage>
</organism>
<dbReference type="AlphaFoldDB" id="A0A068XUJ6"/>
<dbReference type="EMBL" id="LN902841">
    <property type="protein sequence ID" value="CDS35880.1"/>
    <property type="molecule type" value="Genomic_DNA"/>
</dbReference>
<reference evidence="1" key="1">
    <citation type="journal article" date="2013" name="Nature">
        <title>The genomes of four tapeworm species reveal adaptations to parasitism.</title>
        <authorList>
            <person name="Tsai I.J."/>
            <person name="Zarowiecki M."/>
            <person name="Holroyd N."/>
            <person name="Garciarrubio A."/>
            <person name="Sanchez-Flores A."/>
            <person name="Brooks K.L."/>
            <person name="Tracey A."/>
            <person name="Bobes R.J."/>
            <person name="Fragoso G."/>
            <person name="Sciutto E."/>
            <person name="Aslett M."/>
            <person name="Beasley H."/>
            <person name="Bennett H.M."/>
            <person name="Cai J."/>
            <person name="Camicia F."/>
            <person name="Clark R."/>
            <person name="Cucher M."/>
            <person name="De Silva N."/>
            <person name="Day T.A."/>
            <person name="Deplazes P."/>
            <person name="Estrada K."/>
            <person name="Fernandez C."/>
            <person name="Holland P.W."/>
            <person name="Hou J."/>
            <person name="Hu S."/>
            <person name="Huckvale T."/>
            <person name="Hung S.S."/>
            <person name="Kamenetzky L."/>
            <person name="Keane J.A."/>
            <person name="Kiss F."/>
            <person name="Koziol U."/>
            <person name="Lambert O."/>
            <person name="Liu K."/>
            <person name="Luo X."/>
            <person name="Luo Y."/>
            <person name="Macchiaroli N."/>
            <person name="Nichol S."/>
            <person name="Paps J."/>
            <person name="Parkinson J."/>
            <person name="Pouchkina-Stantcheva N."/>
            <person name="Riddiford N."/>
            <person name="Rosenzvit M."/>
            <person name="Salinas G."/>
            <person name="Wasmuth J.D."/>
            <person name="Zamanian M."/>
            <person name="Zheng Y."/>
            <person name="Cai X."/>
            <person name="Soberon X."/>
            <person name="Olson P.D."/>
            <person name="Laclette J.P."/>
            <person name="Brehm K."/>
            <person name="Berriman M."/>
            <person name="Garciarrubio A."/>
            <person name="Bobes R.J."/>
            <person name="Fragoso G."/>
            <person name="Sanchez-Flores A."/>
            <person name="Estrada K."/>
            <person name="Cevallos M.A."/>
            <person name="Morett E."/>
            <person name="Gonzalez V."/>
            <person name="Portillo T."/>
            <person name="Ochoa-Leyva A."/>
            <person name="Jose M.V."/>
            <person name="Sciutto E."/>
            <person name="Landa A."/>
            <person name="Jimenez L."/>
            <person name="Valdes V."/>
            <person name="Carrero J.C."/>
            <person name="Larralde C."/>
            <person name="Morales-Montor J."/>
            <person name="Limon-Lason J."/>
            <person name="Soberon X."/>
            <person name="Laclette J.P."/>
        </authorList>
    </citation>
    <scope>NUCLEOTIDE SEQUENCE [LARGE SCALE GENOMIC DNA]</scope>
</reference>
<sequence>MPSARQGTSAVNIPDIGIVVVGGADNRRFSVKSAEMLVEDPSGESGWRWIELRAMLEGREDPGIAYFNGCMVVAGGQYKQPRITVEYLRLTSVEQPTAPPQWTRLHGVDTRCLHYTSLATFNNRLIMLSSRHLTGQFNVEATVTGGQFATCKDRGHK</sequence>
<accession>A0A068XUJ6</accession>
<evidence type="ECO:0008006" key="3">
    <source>
        <dbReference type="Google" id="ProtNLM"/>
    </source>
</evidence>
<gene>
    <name evidence="1" type="ORF">EmuJ_001183600</name>
</gene>